<proteinExistence type="predicted"/>
<dbReference type="PATRIC" id="fig|505345.8.peg.1292"/>
<dbReference type="RefSeq" id="WP_065234678.1">
    <property type="nucleotide sequence ID" value="NZ_JTJS01000066.1"/>
</dbReference>
<protein>
    <submittedName>
        <fullName evidence="1">CRISPR-associated protein Csd1</fullName>
    </submittedName>
</protein>
<dbReference type="InterPro" id="IPR010144">
    <property type="entry name" value="CRISPR-assoc_prot_Csd1-typ"/>
</dbReference>
<evidence type="ECO:0000313" key="1">
    <source>
        <dbReference type="EMBL" id="OBX07827.1"/>
    </source>
</evidence>
<evidence type="ECO:0000313" key="2">
    <source>
        <dbReference type="Proteomes" id="UP000243168"/>
    </source>
</evidence>
<reference evidence="1 2" key="1">
    <citation type="submission" date="2014-11" db="EMBL/GenBank/DDBJ databases">
        <title>Pan-genome of Gallibacterium spp.</title>
        <authorList>
            <person name="Kudirkiene E."/>
            <person name="Bojesen A.M."/>
        </authorList>
    </citation>
    <scope>NUCLEOTIDE SEQUENCE [LARGE SCALE GENOMIC DNA]</scope>
    <source>
        <strain evidence="1 2">F298</strain>
    </source>
</reference>
<dbReference type="Pfam" id="PF09709">
    <property type="entry name" value="Cas_Csd1"/>
    <property type="match status" value="1"/>
</dbReference>
<dbReference type="NCBIfam" id="TIGR01863">
    <property type="entry name" value="cas_Csd1"/>
    <property type="match status" value="1"/>
</dbReference>
<sequence>MSWMQHLYQTYDQILQKNLSTNEFPLTPIGHTLQTAHIEIVLNENGVFQSARVMPPKTTIILPVTEESENRTSGEAPHPLADKIQYVAKDYCNYGGTKKAYFGSYLELLQKWCDSPFSHPKVQAVLKYVNQGTVMADLVKNGIFHLDDKGHVLHQSTKDTATPDIFSTLSKSQEYGSALICWSIEINGDVSHQTWLDKTIQQSWINYITNSNSNKGFCFIKGTKSTISTMHPAKLRHTGDKAKLISSNDKEGYTFRGRFNEAKEAAAISDEISAKSHSALRWLITRQGIRNNEQVTVVWAINPQLVIPSPLQDNYDYIIDEEDDFTIQTTSETNNLALQPIQTKEWYADLGKDAAKRIRKKLLGLKAELPQHEQISLLMLDSATPGRMAITYYQEFLPNDYFNNLDAWLDDFSWYQRYSYSVKEGKKEKKQTIWPGIPPSPDAIAKAVYGRALNDKLKKQVYARLLPVIVGGKGILIPFDFVQQSFQNACNPNGFEKWEWERNVGVACALYRGWCNRHQHSLLRRNYSMALETENHSRDYLYGRLLAIAENIESYALYLAGEKRATNAERYMQRFAESPYLTWRNIELALEPYKNRLRNSRLGFLIKRNTEIDEIMNKFIPTEFTDNTKLTGEFLLGYHCQKMFYRLAQEEPTDSETTKN</sequence>
<dbReference type="AlphaFoldDB" id="A0A1A7Q1L3"/>
<organism evidence="1 2">
    <name type="scientific">Gallibacterium genomosp. 3</name>
    <dbReference type="NCBI Taxonomy" id="505345"/>
    <lineage>
        <taxon>Bacteria</taxon>
        <taxon>Pseudomonadati</taxon>
        <taxon>Pseudomonadota</taxon>
        <taxon>Gammaproteobacteria</taxon>
        <taxon>Pasteurellales</taxon>
        <taxon>Pasteurellaceae</taxon>
        <taxon>Gallibacterium</taxon>
    </lineage>
</organism>
<name>A0A1A7Q1L3_9PAST</name>
<dbReference type="CDD" id="cd09757">
    <property type="entry name" value="Cas8c_I-C"/>
    <property type="match status" value="1"/>
</dbReference>
<dbReference type="Proteomes" id="UP000243168">
    <property type="component" value="Unassembled WGS sequence"/>
</dbReference>
<comment type="caution">
    <text evidence="1">The sequence shown here is derived from an EMBL/GenBank/DDBJ whole genome shotgun (WGS) entry which is preliminary data.</text>
</comment>
<dbReference type="EMBL" id="JTJS01000066">
    <property type="protein sequence ID" value="OBX07827.1"/>
    <property type="molecule type" value="Genomic_DNA"/>
</dbReference>
<gene>
    <name evidence="1" type="ORF">QV07_06405</name>
</gene>
<accession>A0A1A7Q1L3</accession>